<dbReference type="KEGG" id="ache:ACHE_40294A"/>
<dbReference type="SUPFAM" id="SSF52507">
    <property type="entry name" value="Homo-oligomeric flavin-containing Cys decarboxylases, HFCD"/>
    <property type="match status" value="1"/>
</dbReference>
<dbReference type="PANTHER" id="PTHR14359:SF6">
    <property type="entry name" value="PHOSPHOPANTOTHENOYLCYSTEINE DECARBOXYLASE"/>
    <property type="match status" value="1"/>
</dbReference>
<dbReference type="EMBL" id="AP024419">
    <property type="protein sequence ID" value="BCR87730.1"/>
    <property type="molecule type" value="Genomic_DNA"/>
</dbReference>
<dbReference type="InterPro" id="IPR003382">
    <property type="entry name" value="Flavoprotein"/>
</dbReference>
<keyword evidence="5" id="KW-1185">Reference proteome</keyword>
<name>A0A7R7VNA7_ASPCH</name>
<gene>
    <name evidence="4" type="ORF">ACHE_40294A</name>
</gene>
<keyword evidence="1" id="KW-0173">Coenzyme A biosynthesis</keyword>
<protein>
    <recommendedName>
        <fullName evidence="3">Flavoprotein domain-containing protein</fullName>
    </recommendedName>
</protein>
<evidence type="ECO:0000259" key="3">
    <source>
        <dbReference type="Pfam" id="PF02441"/>
    </source>
</evidence>
<reference evidence="4" key="2">
    <citation type="submission" date="2021-02" db="EMBL/GenBank/DDBJ databases">
        <title>Aspergillus chevalieri M1 genome sequence.</title>
        <authorList>
            <person name="Kadooka C."/>
            <person name="Mori K."/>
            <person name="Futagami T."/>
        </authorList>
    </citation>
    <scope>NUCLEOTIDE SEQUENCE</scope>
    <source>
        <strain evidence="4">M1</strain>
    </source>
</reference>
<dbReference type="Proteomes" id="UP000637239">
    <property type="component" value="Chromosome 4"/>
</dbReference>
<dbReference type="GO" id="GO:0010181">
    <property type="term" value="F:FMN binding"/>
    <property type="evidence" value="ECO:0007669"/>
    <property type="project" value="TreeGrafter"/>
</dbReference>
<dbReference type="InterPro" id="IPR036551">
    <property type="entry name" value="Flavin_trans-like"/>
</dbReference>
<evidence type="ECO:0000256" key="1">
    <source>
        <dbReference type="ARBA" id="ARBA00022993"/>
    </source>
</evidence>
<dbReference type="GO" id="GO:0071513">
    <property type="term" value="C:phosphopantothenoylcysteine decarboxylase complex"/>
    <property type="evidence" value="ECO:0007669"/>
    <property type="project" value="TreeGrafter"/>
</dbReference>
<sequence length="240" mass="26649">MTTRAETMQQAPAEEVAASINDGKTHLLLAATGSVATIKLPLIISSFERHPNLSIRVIITKSAAHFLAGQSSEQPTVESLSSLPNVDGVHRDEDEWVVPWTREANILHIELRRWAHLLAIVPLSANVLAKMTGGLCDDLLTTVIRAWDTGTPESRGPPILVAPAMNSMMWIHPLTSKQLSILENEWWWVEILPAQSKTLACGDTGQGGMCDWKRIVRVIEERLELTRVYHRRNLISTDAV</sequence>
<reference evidence="4" key="1">
    <citation type="submission" date="2021-01" db="EMBL/GenBank/DDBJ databases">
        <authorList>
            <consortium name="Aspergillus chevalieri M1 genome sequencing consortium"/>
            <person name="Kazuki M."/>
            <person name="Futagami T."/>
        </authorList>
    </citation>
    <scope>NUCLEOTIDE SEQUENCE</scope>
    <source>
        <strain evidence="4">M1</strain>
    </source>
</reference>
<dbReference type="RefSeq" id="XP_043136252.1">
    <property type="nucleotide sequence ID" value="XM_043278477.1"/>
</dbReference>
<dbReference type="Pfam" id="PF02441">
    <property type="entry name" value="Flavoprotein"/>
    <property type="match status" value="1"/>
</dbReference>
<proteinExistence type="inferred from homology"/>
<dbReference type="GO" id="GO:0015937">
    <property type="term" value="P:coenzyme A biosynthetic process"/>
    <property type="evidence" value="ECO:0007669"/>
    <property type="project" value="UniProtKB-KW"/>
</dbReference>
<dbReference type="Gene3D" id="3.40.50.1950">
    <property type="entry name" value="Flavin prenyltransferase-like"/>
    <property type="match status" value="1"/>
</dbReference>
<comment type="similarity">
    <text evidence="2">Belongs to the HFCD (homooligomeric flavin containing Cys decarboxylase) superfamily.</text>
</comment>
<dbReference type="PANTHER" id="PTHR14359">
    <property type="entry name" value="HOMO-OLIGOMERIC FLAVIN CONTAINING CYS DECARBOXYLASE FAMILY"/>
    <property type="match status" value="1"/>
</dbReference>
<dbReference type="GO" id="GO:0004633">
    <property type="term" value="F:phosphopantothenoylcysteine decarboxylase activity"/>
    <property type="evidence" value="ECO:0007669"/>
    <property type="project" value="TreeGrafter"/>
</dbReference>
<dbReference type="GeneID" id="66982089"/>
<evidence type="ECO:0000313" key="5">
    <source>
        <dbReference type="Proteomes" id="UP000637239"/>
    </source>
</evidence>
<accession>A0A7R7VNA7</accession>
<evidence type="ECO:0000313" key="4">
    <source>
        <dbReference type="EMBL" id="BCR87730.1"/>
    </source>
</evidence>
<feature type="domain" description="Flavoprotein" evidence="3">
    <location>
        <begin position="26"/>
        <end position="221"/>
    </location>
</feature>
<evidence type="ECO:0000256" key="2">
    <source>
        <dbReference type="ARBA" id="ARBA00038350"/>
    </source>
</evidence>
<dbReference type="AlphaFoldDB" id="A0A7R7VNA7"/>
<organism evidence="4 5">
    <name type="scientific">Aspergillus chevalieri</name>
    <name type="common">Eurotium chevalieri</name>
    <dbReference type="NCBI Taxonomy" id="182096"/>
    <lineage>
        <taxon>Eukaryota</taxon>
        <taxon>Fungi</taxon>
        <taxon>Dikarya</taxon>
        <taxon>Ascomycota</taxon>
        <taxon>Pezizomycotina</taxon>
        <taxon>Eurotiomycetes</taxon>
        <taxon>Eurotiomycetidae</taxon>
        <taxon>Eurotiales</taxon>
        <taxon>Aspergillaceae</taxon>
        <taxon>Aspergillus</taxon>
        <taxon>Aspergillus subgen. Aspergillus</taxon>
    </lineage>
</organism>